<dbReference type="FunFam" id="2.10.25.10:FF:000279">
    <property type="entry name" value="Neurogenic locus notch 1"/>
    <property type="match status" value="1"/>
</dbReference>
<dbReference type="PROSITE" id="PS01186">
    <property type="entry name" value="EGF_2"/>
    <property type="match status" value="1"/>
</dbReference>
<feature type="domain" description="EGF-like" evidence="6">
    <location>
        <begin position="1"/>
        <end position="36"/>
    </location>
</feature>
<reference evidence="7" key="1">
    <citation type="journal article" date="2008" name="Nature">
        <title>The amphioxus genome and the evolution of the chordate karyotype.</title>
        <authorList>
            <consortium name="US DOE Joint Genome Institute (JGI-PGF)"/>
            <person name="Putnam N.H."/>
            <person name="Butts T."/>
            <person name="Ferrier D.E.K."/>
            <person name="Furlong R.F."/>
            <person name="Hellsten U."/>
            <person name="Kawashima T."/>
            <person name="Robinson-Rechavi M."/>
            <person name="Shoguchi E."/>
            <person name="Terry A."/>
            <person name="Yu J.-K."/>
            <person name="Benito-Gutierrez E.L."/>
            <person name="Dubchak I."/>
            <person name="Garcia-Fernandez J."/>
            <person name="Gibson-Brown J.J."/>
            <person name="Grigoriev I.V."/>
            <person name="Horton A.C."/>
            <person name="de Jong P.J."/>
            <person name="Jurka J."/>
            <person name="Kapitonov V.V."/>
            <person name="Kohara Y."/>
            <person name="Kuroki Y."/>
            <person name="Lindquist E."/>
            <person name="Lucas S."/>
            <person name="Osoegawa K."/>
            <person name="Pennacchio L.A."/>
            <person name="Salamov A.A."/>
            <person name="Satou Y."/>
            <person name="Sauka-Spengler T."/>
            <person name="Schmutz J."/>
            <person name="Shin-I T."/>
            <person name="Toyoda A."/>
            <person name="Bronner-Fraser M."/>
            <person name="Fujiyama A."/>
            <person name="Holland L.Z."/>
            <person name="Holland P.W.H."/>
            <person name="Satoh N."/>
            <person name="Rokhsar D.S."/>
        </authorList>
    </citation>
    <scope>NUCLEOTIDE SEQUENCE [LARGE SCALE GENOMIC DNA]</scope>
    <source>
        <strain evidence="7">S238N-H82</strain>
        <tissue evidence="7">Testes</tissue>
    </source>
</reference>
<dbReference type="InterPro" id="IPR051355">
    <property type="entry name" value="Notch/Slit_guidance"/>
</dbReference>
<dbReference type="SMART" id="SM00179">
    <property type="entry name" value="EGF_CA"/>
    <property type="match status" value="1"/>
</dbReference>
<dbReference type="Gene3D" id="2.10.25.10">
    <property type="entry name" value="Laminin"/>
    <property type="match status" value="1"/>
</dbReference>
<keyword evidence="4 5" id="KW-1015">Disulfide bond</keyword>
<evidence type="ECO:0000256" key="5">
    <source>
        <dbReference type="PROSITE-ProRule" id="PRU00076"/>
    </source>
</evidence>
<organism>
    <name type="scientific">Branchiostoma floridae</name>
    <name type="common">Florida lancelet</name>
    <name type="synonym">Amphioxus</name>
    <dbReference type="NCBI Taxonomy" id="7739"/>
    <lineage>
        <taxon>Eukaryota</taxon>
        <taxon>Metazoa</taxon>
        <taxon>Chordata</taxon>
        <taxon>Cephalochordata</taxon>
        <taxon>Leptocardii</taxon>
        <taxon>Amphioxiformes</taxon>
        <taxon>Branchiostomatidae</taxon>
        <taxon>Branchiostoma</taxon>
    </lineage>
</organism>
<sequence length="54" mass="5682">DIDECTSSPCMHGTCADGVGQFTCVCEAGWSGVTCNAGLDISFCVEIQYAHDSF</sequence>
<dbReference type="InterPro" id="IPR018097">
    <property type="entry name" value="EGF_Ca-bd_CS"/>
</dbReference>
<dbReference type="SMART" id="SM00181">
    <property type="entry name" value="EGF"/>
    <property type="match status" value="1"/>
</dbReference>
<feature type="non-terminal residue" evidence="7">
    <location>
        <position position="1"/>
    </location>
</feature>
<feature type="disulfide bond" evidence="5">
    <location>
        <begin position="26"/>
        <end position="35"/>
    </location>
</feature>
<feature type="disulfide bond" evidence="5">
    <location>
        <begin position="5"/>
        <end position="15"/>
    </location>
</feature>
<dbReference type="EMBL" id="GG666538">
    <property type="protein sequence ID" value="EEN57708.1"/>
    <property type="molecule type" value="Genomic_DNA"/>
</dbReference>
<evidence type="ECO:0000256" key="2">
    <source>
        <dbReference type="ARBA" id="ARBA00022729"/>
    </source>
</evidence>
<keyword evidence="3" id="KW-0677">Repeat</keyword>
<proteinExistence type="predicted"/>
<dbReference type="Pfam" id="PF00008">
    <property type="entry name" value="EGF"/>
    <property type="match status" value="1"/>
</dbReference>
<dbReference type="PANTHER" id="PTHR45836:SF13">
    <property type="entry name" value="PROTEIN CRUMBS"/>
    <property type="match status" value="1"/>
</dbReference>
<comment type="caution">
    <text evidence="5">Lacks conserved residue(s) required for the propagation of feature annotation.</text>
</comment>
<evidence type="ECO:0000256" key="4">
    <source>
        <dbReference type="ARBA" id="ARBA00023157"/>
    </source>
</evidence>
<dbReference type="InterPro" id="IPR000742">
    <property type="entry name" value="EGF"/>
</dbReference>
<dbReference type="PROSITE" id="PS50026">
    <property type="entry name" value="EGF_3"/>
    <property type="match status" value="1"/>
</dbReference>
<dbReference type="CDD" id="cd00054">
    <property type="entry name" value="EGF_CA"/>
    <property type="match status" value="1"/>
</dbReference>
<dbReference type="PROSITE" id="PS01187">
    <property type="entry name" value="EGF_CA"/>
    <property type="match status" value="1"/>
</dbReference>
<dbReference type="PROSITE" id="PS00022">
    <property type="entry name" value="EGF_1"/>
    <property type="match status" value="1"/>
</dbReference>
<gene>
    <name evidence="7" type="ORF">BRAFLDRAFT_228547</name>
</gene>
<dbReference type="AlphaFoldDB" id="C3YPC4"/>
<dbReference type="InParanoid" id="C3YPC4"/>
<dbReference type="GO" id="GO:0005509">
    <property type="term" value="F:calcium ion binding"/>
    <property type="evidence" value="ECO:0007669"/>
    <property type="project" value="InterPro"/>
</dbReference>
<dbReference type="InterPro" id="IPR001881">
    <property type="entry name" value="EGF-like_Ca-bd_dom"/>
</dbReference>
<accession>C3YPC4</accession>
<keyword evidence="1 5" id="KW-0245">EGF-like domain</keyword>
<dbReference type="PANTHER" id="PTHR45836">
    <property type="entry name" value="SLIT HOMOLOG"/>
    <property type="match status" value="1"/>
</dbReference>
<evidence type="ECO:0000256" key="1">
    <source>
        <dbReference type="ARBA" id="ARBA00022536"/>
    </source>
</evidence>
<name>C3YPC4_BRAFL</name>
<protein>
    <recommendedName>
        <fullName evidence="6">EGF-like domain-containing protein</fullName>
    </recommendedName>
</protein>
<dbReference type="InterPro" id="IPR000152">
    <property type="entry name" value="EGF-type_Asp/Asn_hydroxyl_site"/>
</dbReference>
<dbReference type="PROSITE" id="PS00010">
    <property type="entry name" value="ASX_HYDROXYL"/>
    <property type="match status" value="1"/>
</dbReference>
<keyword evidence="2" id="KW-0732">Signal</keyword>
<dbReference type="SUPFAM" id="SSF57196">
    <property type="entry name" value="EGF/Laminin"/>
    <property type="match status" value="1"/>
</dbReference>
<dbReference type="PRINTS" id="PR00010">
    <property type="entry name" value="EGFBLOOD"/>
</dbReference>
<evidence type="ECO:0000259" key="6">
    <source>
        <dbReference type="PROSITE" id="PS50026"/>
    </source>
</evidence>
<evidence type="ECO:0000313" key="7">
    <source>
        <dbReference type="EMBL" id="EEN57708.1"/>
    </source>
</evidence>
<evidence type="ECO:0000256" key="3">
    <source>
        <dbReference type="ARBA" id="ARBA00022737"/>
    </source>
</evidence>